<dbReference type="SUPFAM" id="SSF55781">
    <property type="entry name" value="GAF domain-like"/>
    <property type="match status" value="3"/>
</dbReference>
<dbReference type="PANTHER" id="PTHR43156:SF2">
    <property type="entry name" value="STAGE II SPORULATION PROTEIN E"/>
    <property type="match status" value="1"/>
</dbReference>
<dbReference type="InterPro" id="IPR001932">
    <property type="entry name" value="PPM-type_phosphatase-like_dom"/>
</dbReference>
<feature type="domain" description="GAF" evidence="2">
    <location>
        <begin position="211"/>
        <end position="355"/>
    </location>
</feature>
<protein>
    <recommendedName>
        <fullName evidence="6">GAF domain-containing protein</fullName>
    </recommendedName>
</protein>
<evidence type="ECO:0000259" key="3">
    <source>
        <dbReference type="SMART" id="SM00331"/>
    </source>
</evidence>
<dbReference type="PANTHER" id="PTHR43156">
    <property type="entry name" value="STAGE II SPORULATION PROTEIN E-RELATED"/>
    <property type="match status" value="1"/>
</dbReference>
<evidence type="ECO:0000256" key="1">
    <source>
        <dbReference type="ARBA" id="ARBA00022801"/>
    </source>
</evidence>
<accession>A0A1F2UI32</accession>
<gene>
    <name evidence="4" type="ORF">A2074_03355</name>
</gene>
<evidence type="ECO:0008006" key="6">
    <source>
        <dbReference type="Google" id="ProtNLM"/>
    </source>
</evidence>
<evidence type="ECO:0000259" key="2">
    <source>
        <dbReference type="SMART" id="SM00065"/>
    </source>
</evidence>
<dbReference type="Pfam" id="PF07228">
    <property type="entry name" value="SpoIIE"/>
    <property type="match status" value="1"/>
</dbReference>
<reference evidence="4 5" key="1">
    <citation type="journal article" date="2016" name="Nat. Commun.">
        <title>Thousands of microbial genomes shed light on interconnected biogeochemical processes in an aquifer system.</title>
        <authorList>
            <person name="Anantharaman K."/>
            <person name="Brown C.T."/>
            <person name="Hug L.A."/>
            <person name="Sharon I."/>
            <person name="Castelle C.J."/>
            <person name="Probst A.J."/>
            <person name="Thomas B.C."/>
            <person name="Singh A."/>
            <person name="Wilkins M.J."/>
            <person name="Karaoz U."/>
            <person name="Brodie E.L."/>
            <person name="Williams K.H."/>
            <person name="Hubbard S.S."/>
            <person name="Banfield J.F."/>
        </authorList>
    </citation>
    <scope>NUCLEOTIDE SEQUENCE [LARGE SCALE GENOMIC DNA]</scope>
</reference>
<dbReference type="InterPro" id="IPR003018">
    <property type="entry name" value="GAF"/>
</dbReference>
<dbReference type="InterPro" id="IPR036457">
    <property type="entry name" value="PPM-type-like_dom_sf"/>
</dbReference>
<dbReference type="InterPro" id="IPR052016">
    <property type="entry name" value="Bact_Sigma-Reg"/>
</dbReference>
<dbReference type="Gene3D" id="3.30.450.40">
    <property type="match status" value="3"/>
</dbReference>
<comment type="caution">
    <text evidence="4">The sequence shown here is derived from an EMBL/GenBank/DDBJ whole genome shotgun (WGS) entry which is preliminary data.</text>
</comment>
<dbReference type="SMART" id="SM00065">
    <property type="entry name" value="GAF"/>
    <property type="match status" value="2"/>
</dbReference>
<dbReference type="Proteomes" id="UP000178086">
    <property type="component" value="Unassembled WGS sequence"/>
</dbReference>
<dbReference type="EMBL" id="MELI01000089">
    <property type="protein sequence ID" value="OFW32662.1"/>
    <property type="molecule type" value="Genomic_DNA"/>
</dbReference>
<feature type="domain" description="GAF" evidence="2">
    <location>
        <begin position="380"/>
        <end position="535"/>
    </location>
</feature>
<dbReference type="GO" id="GO:0016791">
    <property type="term" value="F:phosphatase activity"/>
    <property type="evidence" value="ECO:0007669"/>
    <property type="project" value="TreeGrafter"/>
</dbReference>
<feature type="domain" description="PPM-type phosphatase" evidence="3">
    <location>
        <begin position="555"/>
        <end position="770"/>
    </location>
</feature>
<dbReference type="SMART" id="SM00331">
    <property type="entry name" value="PP2C_SIG"/>
    <property type="match status" value="1"/>
</dbReference>
<keyword evidence="1" id="KW-0378">Hydrolase</keyword>
<dbReference type="Pfam" id="PF13185">
    <property type="entry name" value="GAF_2"/>
    <property type="match status" value="2"/>
</dbReference>
<dbReference type="AlphaFoldDB" id="A0A1F2UI32"/>
<sequence length="779" mass="85160">MLIKKDAFESTDKAYMRALTSLVEAACRLSAAHYFEEVETAVIEEVKRIFDAGAVWILIHDYRDEKLKMHRYWGPEKHLFEDCSIRVGVGIAGTVFAAKQPEIISSAASHPASMFYKKSIGASSPTIAMYPLIAGRNNLGVIGFSSDTFFDKDFKEFPLDIVETFVELASAAFERSVLFEYKSSSECELRSGIKSLKVLNEIGMDLVSDLDIAAIIDKVVRYAAEILDADAAVVNIADKMDTTSDSVYFYNMPLGTAGLLKARGTLARGVFENPRQVLINDYRSYPGAIDEFVQAGLSSVIMVPVVSKNTVLATLSAISFNSERCFSVDEFEQLELVARHVAIAIENAVLYNEQIRTRKQIEAYAGQLRLLNEASQLITQEKGSANMAVQLAKSSQQLLDCSAATVLLVQTDAKKGPVITWSRQDDNFGTIIATGLDITTLGGLYGEMYQTKRPIRIDDVANDPRSRGLPNGHIELDGLLGVPLVNSNNEFIGQVMLTGKSGDMSFTKTDEELLVALCAQVSVAIEKAEAYERQHRIAETLQQAILAVPTHLPGVEVGIAYESAAEAAKVGGDFYDLFELGAGRIGVLIGDVSGKGLEAATITSMVKSTIRAFAYTGLEPAAVLTEANKVICEQLSYSQFVTMTFAIIDLKERKLFKSRAGHPEAIIGRHQSCRPCESESNLPLGILPDVVFEQNEIQLFDGDMLILYTDGLIEAKCDRMILGDEAMLDRLNQIMPGKGPQELASEMVNIAKDFTGSRLEDDMAIVTLKLTIDDAGEIG</sequence>
<organism evidence="4 5">
    <name type="scientific">Candidatus Aquicultor primus</name>
    <dbReference type="NCBI Taxonomy" id="1797195"/>
    <lineage>
        <taxon>Bacteria</taxon>
        <taxon>Bacillati</taxon>
        <taxon>Actinomycetota</taxon>
        <taxon>Candidatus Aquicultoria</taxon>
        <taxon>Candidatus Aquicultorales</taxon>
        <taxon>Candidatus Aquicultoraceae</taxon>
        <taxon>Candidatus Aquicultor</taxon>
    </lineage>
</organism>
<evidence type="ECO:0000313" key="5">
    <source>
        <dbReference type="Proteomes" id="UP000178086"/>
    </source>
</evidence>
<dbReference type="InterPro" id="IPR029016">
    <property type="entry name" value="GAF-like_dom_sf"/>
</dbReference>
<proteinExistence type="predicted"/>
<evidence type="ECO:0000313" key="4">
    <source>
        <dbReference type="EMBL" id="OFW32662.1"/>
    </source>
</evidence>
<dbReference type="Gene3D" id="3.60.40.10">
    <property type="entry name" value="PPM-type phosphatase domain"/>
    <property type="match status" value="1"/>
</dbReference>
<dbReference type="SUPFAM" id="SSF81606">
    <property type="entry name" value="PP2C-like"/>
    <property type="match status" value="1"/>
</dbReference>
<name>A0A1F2UI32_9ACTN</name>